<reference evidence="2 3" key="1">
    <citation type="journal article" date="2013" name="Environ. Microbiol.">
        <title>Genome analysis of Chitinivibrio alkaliphilus gen. nov., sp. nov., a novel extremely haloalkaliphilic anaerobic chitinolytic bacterium from the candidate phylum Termite Group 3.</title>
        <authorList>
            <person name="Sorokin D.Y."/>
            <person name="Gumerov V.M."/>
            <person name="Rakitin A.L."/>
            <person name="Beletsky A.V."/>
            <person name="Damste J.S."/>
            <person name="Muyzer G."/>
            <person name="Mardanov A.V."/>
            <person name="Ravin N.V."/>
        </authorList>
    </citation>
    <scope>NUCLEOTIDE SEQUENCE [LARGE SCALE GENOMIC DNA]</scope>
    <source>
        <strain evidence="2 3">ACht1</strain>
    </source>
</reference>
<dbReference type="InterPro" id="IPR016181">
    <property type="entry name" value="Acyl_CoA_acyltransferase"/>
</dbReference>
<keyword evidence="3" id="KW-1185">Reference proteome</keyword>
<dbReference type="SUPFAM" id="SSF55729">
    <property type="entry name" value="Acyl-CoA N-acyltransferases (Nat)"/>
    <property type="match status" value="1"/>
</dbReference>
<dbReference type="OrthoDB" id="9812289at2"/>
<evidence type="ECO:0000313" key="2">
    <source>
        <dbReference type="EMBL" id="ERP39176.1"/>
    </source>
</evidence>
<accession>U7DE32</accession>
<keyword evidence="2" id="KW-0808">Transferase</keyword>
<dbReference type="GO" id="GO:0016747">
    <property type="term" value="F:acyltransferase activity, transferring groups other than amino-acyl groups"/>
    <property type="evidence" value="ECO:0007669"/>
    <property type="project" value="InterPro"/>
</dbReference>
<feature type="domain" description="N-acetyltransferase" evidence="1">
    <location>
        <begin position="2"/>
        <end position="139"/>
    </location>
</feature>
<dbReference type="AlphaFoldDB" id="U7DE32"/>
<dbReference type="STRING" id="1313304.CALK_0346"/>
<dbReference type="Gene3D" id="3.40.630.30">
    <property type="match status" value="1"/>
</dbReference>
<dbReference type="PROSITE" id="PS51186">
    <property type="entry name" value="GNAT"/>
    <property type="match status" value="1"/>
</dbReference>
<organism evidence="2 3">
    <name type="scientific">Chitinivibrio alkaliphilus ACht1</name>
    <dbReference type="NCBI Taxonomy" id="1313304"/>
    <lineage>
        <taxon>Bacteria</taxon>
        <taxon>Pseudomonadati</taxon>
        <taxon>Fibrobacterota</taxon>
        <taxon>Chitinivibrionia</taxon>
        <taxon>Chitinivibrionales</taxon>
        <taxon>Chitinivibrionaceae</taxon>
        <taxon>Chitinivibrio</taxon>
    </lineage>
</organism>
<dbReference type="EMBL" id="ASJR01000002">
    <property type="protein sequence ID" value="ERP39176.1"/>
    <property type="molecule type" value="Genomic_DNA"/>
</dbReference>
<evidence type="ECO:0000313" key="3">
    <source>
        <dbReference type="Proteomes" id="UP000017148"/>
    </source>
</evidence>
<dbReference type="Proteomes" id="UP000017148">
    <property type="component" value="Unassembled WGS sequence"/>
</dbReference>
<protein>
    <submittedName>
        <fullName evidence="2">GCN5-related N-acetyltransferase</fullName>
    </submittedName>
</protein>
<dbReference type="CDD" id="cd04301">
    <property type="entry name" value="NAT_SF"/>
    <property type="match status" value="1"/>
</dbReference>
<sequence>MKIIRSESDFAHVADFQATIPEFASCCDDPHDILFRGDHFGGVVLEARVDNHCAGVLFGYPTRAHTWYNHITAVVPKFRGCGVGSALLDAFAQEATQAGATTLFVKSKNCFPSMIRLLVKKEYAIIGMEKEKILFEKIL</sequence>
<dbReference type="Pfam" id="PF00583">
    <property type="entry name" value="Acetyltransf_1"/>
    <property type="match status" value="1"/>
</dbReference>
<dbReference type="InterPro" id="IPR000182">
    <property type="entry name" value="GNAT_dom"/>
</dbReference>
<dbReference type="eggNOG" id="COG3375">
    <property type="taxonomic scope" value="Bacteria"/>
</dbReference>
<dbReference type="RefSeq" id="WP_022635889.1">
    <property type="nucleotide sequence ID" value="NZ_ASJR01000002.1"/>
</dbReference>
<name>U7DE32_9BACT</name>
<evidence type="ECO:0000259" key="1">
    <source>
        <dbReference type="PROSITE" id="PS51186"/>
    </source>
</evidence>
<gene>
    <name evidence="2" type="ORF">CALK_0346</name>
</gene>
<proteinExistence type="predicted"/>
<comment type="caution">
    <text evidence="2">The sequence shown here is derived from an EMBL/GenBank/DDBJ whole genome shotgun (WGS) entry which is preliminary data.</text>
</comment>